<name>A0A284R422_ARMOS</name>
<dbReference type="EMBL" id="FUEG01000004">
    <property type="protein sequence ID" value="SJL03466.1"/>
    <property type="molecule type" value="Genomic_DNA"/>
</dbReference>
<keyword evidence="1" id="KW-0175">Coiled coil</keyword>
<dbReference type="OMA" id="YDIMIGA"/>
<evidence type="ECO:0000313" key="2">
    <source>
        <dbReference type="EMBL" id="SJL03466.1"/>
    </source>
</evidence>
<dbReference type="AlphaFoldDB" id="A0A284R422"/>
<proteinExistence type="predicted"/>
<sequence>MSSSTHERKRSLQDSPVNLTKMQMARTHLRALEEELRGIEETEEEIQQIMSHTDALEAILGATKKVKISFSAVSATDLSNMGVERKRLAINQGALSKQLGSPAVNATSLNDLQTQLKRIYRHVSMRYESGARMVLDAILLTVAEASVNGGVKLPVAIFPEMWVAPGDGVPIKNLTTGFEVWLTGTTDYGVCTYKDESMRTRILKAAVYDIMIGAMNRINVTMVQGKREDQELYDSMPEATSQAVALSEVTGSKAVRYCLSDGRTWIFSLFVKDEQGRRISYEGDPFTIIEPRLDAEDTFKKDIQTVAELLYHWVVSDVDPLNDPLYTLKDF</sequence>
<gene>
    <name evidence="2" type="ORF">ARMOST_06822</name>
</gene>
<feature type="coiled-coil region" evidence="1">
    <location>
        <begin position="22"/>
        <end position="59"/>
    </location>
</feature>
<keyword evidence="3" id="KW-1185">Reference proteome</keyword>
<protein>
    <submittedName>
        <fullName evidence="2">Uncharacterized protein</fullName>
    </submittedName>
</protein>
<dbReference type="Proteomes" id="UP000219338">
    <property type="component" value="Unassembled WGS sequence"/>
</dbReference>
<reference evidence="3" key="1">
    <citation type="journal article" date="2017" name="Nat. Ecol. Evol.">
        <title>Genome expansion and lineage-specific genetic innovations in the forest pathogenic fungi Armillaria.</title>
        <authorList>
            <person name="Sipos G."/>
            <person name="Prasanna A.N."/>
            <person name="Walter M.C."/>
            <person name="O'Connor E."/>
            <person name="Balint B."/>
            <person name="Krizsan K."/>
            <person name="Kiss B."/>
            <person name="Hess J."/>
            <person name="Varga T."/>
            <person name="Slot J."/>
            <person name="Riley R."/>
            <person name="Boka B."/>
            <person name="Rigling D."/>
            <person name="Barry K."/>
            <person name="Lee J."/>
            <person name="Mihaltcheva S."/>
            <person name="LaButti K."/>
            <person name="Lipzen A."/>
            <person name="Waldron R."/>
            <person name="Moloney N.M."/>
            <person name="Sperisen C."/>
            <person name="Kredics L."/>
            <person name="Vagvoelgyi C."/>
            <person name="Patrignani A."/>
            <person name="Fitzpatrick D."/>
            <person name="Nagy I."/>
            <person name="Doyle S."/>
            <person name="Anderson J.B."/>
            <person name="Grigoriev I.V."/>
            <person name="Gueldener U."/>
            <person name="Muensterkoetter M."/>
            <person name="Nagy L.G."/>
        </authorList>
    </citation>
    <scope>NUCLEOTIDE SEQUENCE [LARGE SCALE GENOMIC DNA]</scope>
    <source>
        <strain evidence="3">C18/9</strain>
    </source>
</reference>
<dbReference type="OrthoDB" id="3144838at2759"/>
<evidence type="ECO:0000313" key="3">
    <source>
        <dbReference type="Proteomes" id="UP000219338"/>
    </source>
</evidence>
<evidence type="ECO:0000256" key="1">
    <source>
        <dbReference type="SAM" id="Coils"/>
    </source>
</evidence>
<organism evidence="2 3">
    <name type="scientific">Armillaria ostoyae</name>
    <name type="common">Armillaria root rot fungus</name>
    <dbReference type="NCBI Taxonomy" id="47428"/>
    <lineage>
        <taxon>Eukaryota</taxon>
        <taxon>Fungi</taxon>
        <taxon>Dikarya</taxon>
        <taxon>Basidiomycota</taxon>
        <taxon>Agaricomycotina</taxon>
        <taxon>Agaricomycetes</taxon>
        <taxon>Agaricomycetidae</taxon>
        <taxon>Agaricales</taxon>
        <taxon>Marasmiineae</taxon>
        <taxon>Physalacriaceae</taxon>
        <taxon>Armillaria</taxon>
    </lineage>
</organism>
<accession>A0A284R422</accession>